<organism evidence="1">
    <name type="scientific">marine metagenome</name>
    <dbReference type="NCBI Taxonomy" id="408172"/>
    <lineage>
        <taxon>unclassified sequences</taxon>
        <taxon>metagenomes</taxon>
        <taxon>ecological metagenomes</taxon>
    </lineage>
</organism>
<evidence type="ECO:0008006" key="2">
    <source>
        <dbReference type="Google" id="ProtNLM"/>
    </source>
</evidence>
<name>A0A381UB77_9ZZZZ</name>
<evidence type="ECO:0000313" key="1">
    <source>
        <dbReference type="EMBL" id="SVA25466.1"/>
    </source>
</evidence>
<gene>
    <name evidence="1" type="ORF">METZ01_LOCUS78320</name>
</gene>
<reference evidence="1" key="1">
    <citation type="submission" date="2018-05" db="EMBL/GenBank/DDBJ databases">
        <authorList>
            <person name="Lanie J.A."/>
            <person name="Ng W.-L."/>
            <person name="Kazmierczak K.M."/>
            <person name="Andrzejewski T.M."/>
            <person name="Davidsen T.M."/>
            <person name="Wayne K.J."/>
            <person name="Tettelin H."/>
            <person name="Glass J.I."/>
            <person name="Rusch D."/>
            <person name="Podicherti R."/>
            <person name="Tsui H.-C.T."/>
            <person name="Winkler M.E."/>
        </authorList>
    </citation>
    <scope>NUCLEOTIDE SEQUENCE</scope>
</reference>
<accession>A0A381UB77</accession>
<dbReference type="AlphaFoldDB" id="A0A381UB77"/>
<proteinExistence type="predicted"/>
<dbReference type="EMBL" id="UINC01006097">
    <property type="protein sequence ID" value="SVA25466.1"/>
    <property type="molecule type" value="Genomic_DNA"/>
</dbReference>
<sequence length="387" mass="44664">MPYFSFSLKQNFLSKDELLLLNISQPELNKVYFSKNTNLWKHLNKKKNLMNINFHKFEERIKISKLGKKILFCLPPSIGLGDAIEYGLGIKSIIKSNKFYSVGVGFAGRYKVIFKKYFKIMHVHGDIILEENLHKYDTIFHTTLEIDDFKNQKYVRSNIEKNIIKKFNVSKIRSYKFNNNTKIKKITIFPISQSPIRSMSLKLLNSLIENFDDNYSIDIVFDNSSRISQYLEENVCLKNSNKLYPSSLLALCQIVEKTDFGVFMDSGPLHLAKILGKRGVLIITSVSGSILLDDFSSIKEIKNTYKSNFCTSPCGLTNVFNYENKVGCYQYLSIEKSDLLIKNLNLLQRGSIKNSYINLMKYPVGCVKNLNLNKIIQSIQKNIRIIK</sequence>
<protein>
    <recommendedName>
        <fullName evidence="2">Heptosyltransferase</fullName>
    </recommendedName>
</protein>
<dbReference type="Gene3D" id="3.40.50.2000">
    <property type="entry name" value="Glycogen Phosphorylase B"/>
    <property type="match status" value="1"/>
</dbReference>